<keyword evidence="3" id="KW-1185">Reference proteome</keyword>
<reference evidence="2" key="1">
    <citation type="submission" date="2021-02" db="EMBL/GenBank/DDBJ databases">
        <title>Genome sequence Cadophora malorum strain M34.</title>
        <authorList>
            <person name="Stefanovic E."/>
            <person name="Vu D."/>
            <person name="Scully C."/>
            <person name="Dijksterhuis J."/>
            <person name="Roader J."/>
            <person name="Houbraken J."/>
        </authorList>
    </citation>
    <scope>NUCLEOTIDE SEQUENCE</scope>
    <source>
        <strain evidence="2">M34</strain>
    </source>
</reference>
<gene>
    <name evidence="2" type="ORF">IFR04_002181</name>
</gene>
<evidence type="ECO:0000256" key="1">
    <source>
        <dbReference type="SAM" id="MobiDB-lite"/>
    </source>
</evidence>
<protein>
    <submittedName>
        <fullName evidence="2">Uncharacterized protein</fullName>
    </submittedName>
</protein>
<evidence type="ECO:0000313" key="3">
    <source>
        <dbReference type="Proteomes" id="UP000664132"/>
    </source>
</evidence>
<evidence type="ECO:0000313" key="2">
    <source>
        <dbReference type="EMBL" id="KAG4424648.1"/>
    </source>
</evidence>
<dbReference type="Proteomes" id="UP000664132">
    <property type="component" value="Unassembled WGS sequence"/>
</dbReference>
<proteinExistence type="predicted"/>
<sequence length="170" mass="18667">MRQVALCLDMQTKYDVAESLYRDALESLEVSVGLEHGETSYVREDLASMFEKQGRTTEAAEVRKRFGTLNHEAGTSSASNPPKLPLLSREVSVASSSGRNEIEMDEVDGGGGPVSYEGRHTVVVSAPDSDDERDCSSNGEHTYKNDDSEGNVIERSRPQMSLKGKEICYD</sequence>
<feature type="compositionally biased region" description="Basic and acidic residues" evidence="1">
    <location>
        <begin position="141"/>
        <end position="151"/>
    </location>
</feature>
<dbReference type="OrthoDB" id="3557990at2759"/>
<comment type="caution">
    <text evidence="2">The sequence shown here is derived from an EMBL/GenBank/DDBJ whole genome shotgun (WGS) entry which is preliminary data.</text>
</comment>
<feature type="region of interest" description="Disordered" evidence="1">
    <location>
        <begin position="68"/>
        <end position="151"/>
    </location>
</feature>
<name>A0A8H7WGT1_9HELO</name>
<dbReference type="EMBL" id="JAFJYH010000018">
    <property type="protein sequence ID" value="KAG4424648.1"/>
    <property type="molecule type" value="Genomic_DNA"/>
</dbReference>
<dbReference type="Gene3D" id="1.25.40.10">
    <property type="entry name" value="Tetratricopeptide repeat domain"/>
    <property type="match status" value="1"/>
</dbReference>
<accession>A0A8H7WGT1</accession>
<organism evidence="2 3">
    <name type="scientific">Cadophora malorum</name>
    <dbReference type="NCBI Taxonomy" id="108018"/>
    <lineage>
        <taxon>Eukaryota</taxon>
        <taxon>Fungi</taxon>
        <taxon>Dikarya</taxon>
        <taxon>Ascomycota</taxon>
        <taxon>Pezizomycotina</taxon>
        <taxon>Leotiomycetes</taxon>
        <taxon>Helotiales</taxon>
        <taxon>Ploettnerulaceae</taxon>
        <taxon>Cadophora</taxon>
    </lineage>
</organism>
<dbReference type="InterPro" id="IPR011990">
    <property type="entry name" value="TPR-like_helical_dom_sf"/>
</dbReference>
<dbReference type="AlphaFoldDB" id="A0A8H7WGT1"/>